<evidence type="ECO:0000256" key="3">
    <source>
        <dbReference type="ARBA" id="ARBA00022475"/>
    </source>
</evidence>
<keyword evidence="2" id="KW-0813">Transport</keyword>
<evidence type="ECO:0000256" key="7">
    <source>
        <dbReference type="ARBA" id="ARBA00023065"/>
    </source>
</evidence>
<feature type="region of interest" description="Disordered" evidence="10">
    <location>
        <begin position="479"/>
        <end position="500"/>
    </location>
</feature>
<feature type="transmembrane region" description="Helical" evidence="11">
    <location>
        <begin position="54"/>
        <end position="72"/>
    </location>
</feature>
<keyword evidence="14" id="KW-1185">Reference proteome</keyword>
<evidence type="ECO:0000256" key="1">
    <source>
        <dbReference type="ARBA" id="ARBA00004651"/>
    </source>
</evidence>
<keyword evidence="7" id="KW-0406">Ion transport</keyword>
<reference evidence="13 14" key="1">
    <citation type="submission" date="2024-09" db="EMBL/GenBank/DDBJ databases">
        <authorList>
            <person name="Sun Q."/>
            <person name="Mori K."/>
        </authorList>
    </citation>
    <scope>NUCLEOTIDE SEQUENCE [LARGE SCALE GENOMIC DNA]</scope>
    <source>
        <strain evidence="13 14">CCM 7468</strain>
    </source>
</reference>
<proteinExistence type="predicted"/>
<evidence type="ECO:0000256" key="11">
    <source>
        <dbReference type="SAM" id="Phobius"/>
    </source>
</evidence>
<feature type="transmembrane region" description="Helical" evidence="11">
    <location>
        <begin position="79"/>
        <end position="99"/>
    </location>
</feature>
<evidence type="ECO:0000256" key="5">
    <source>
        <dbReference type="ARBA" id="ARBA00022989"/>
    </source>
</evidence>
<keyword evidence="6" id="KW-0915">Sodium</keyword>
<keyword evidence="3" id="KW-1003">Cell membrane</keyword>
<feature type="transmembrane region" description="Helical" evidence="11">
    <location>
        <begin position="235"/>
        <end position="253"/>
    </location>
</feature>
<keyword evidence="5 11" id="KW-1133">Transmembrane helix</keyword>
<name>A0ABV6IUD0_9PROT</name>
<feature type="domain" description="Cation/H+ exchanger transmembrane" evidence="12">
    <location>
        <begin position="11"/>
        <end position="410"/>
    </location>
</feature>
<evidence type="ECO:0000256" key="10">
    <source>
        <dbReference type="SAM" id="MobiDB-lite"/>
    </source>
</evidence>
<dbReference type="Pfam" id="PF00999">
    <property type="entry name" value="Na_H_Exchanger"/>
    <property type="match status" value="1"/>
</dbReference>
<feature type="transmembrane region" description="Helical" evidence="11">
    <location>
        <begin position="349"/>
        <end position="370"/>
    </location>
</feature>
<keyword evidence="8 11" id="KW-0472">Membrane</keyword>
<feature type="transmembrane region" description="Helical" evidence="11">
    <location>
        <begin position="185"/>
        <end position="205"/>
    </location>
</feature>
<evidence type="ECO:0000313" key="13">
    <source>
        <dbReference type="EMBL" id="MFC0387226.1"/>
    </source>
</evidence>
<dbReference type="EMBL" id="JBHLVZ010000055">
    <property type="protein sequence ID" value="MFC0387226.1"/>
    <property type="molecule type" value="Genomic_DNA"/>
</dbReference>
<evidence type="ECO:0000256" key="8">
    <source>
        <dbReference type="ARBA" id="ARBA00023136"/>
    </source>
</evidence>
<sequence length="500" mass="50858">MGTIEFVALLLAGIGPLLALAHFLKLPATVLLFGAGLAAGFLPGSAPIRVDPDLAIGLFLPPVIYAAAVRITPHLLRHLLLPGVIVGVAVSLLTVLGVAALSRYVLLPGITWTAALLLGVVAALFDTRLFQEAKGAPHVPRALTDALKAREMASRVVALTALALVTGAMREGAAPEVTEAALEVAWALAGGAAAGFIIGRGVLWLRDRAGPAPVEIAVSLAAPYLGALAARGVGLSLAVTIIAAALAVSAARVDRETGEARTSAEARISAMAFWEEVSLLLSSLLFFLAGLAVPEALTGLGGWHTWQAGVAAAGILATVIALGWLGSLVSTHLPPLAAALAGEDAAGRAAAAGVMAWASTRSVLGLVVVLSVPQAWPDGTPFAEGGLLLVVVALVVLGSVCLQGLTLHRAARAAALQNGGDTEREETRARTLAAEARESAGAGDDVADAAGLAAERRALLDLRERDEIGDEGLRTLLREGDLRKRAAEGDAEPGAPPPQP</sequence>
<dbReference type="Proteomes" id="UP001589789">
    <property type="component" value="Unassembled WGS sequence"/>
</dbReference>
<feature type="transmembrane region" description="Helical" evidence="11">
    <location>
        <begin position="273"/>
        <end position="293"/>
    </location>
</feature>
<feature type="transmembrane region" description="Helical" evidence="11">
    <location>
        <begin position="305"/>
        <end position="329"/>
    </location>
</feature>
<keyword evidence="9" id="KW-0739">Sodium transport</keyword>
<dbReference type="InterPro" id="IPR018422">
    <property type="entry name" value="Cation/H_exchanger_CPA1"/>
</dbReference>
<feature type="transmembrane region" description="Helical" evidence="11">
    <location>
        <begin position="105"/>
        <end position="125"/>
    </location>
</feature>
<gene>
    <name evidence="13" type="ORF">ACFFIC_16980</name>
</gene>
<organism evidence="13 14">
    <name type="scientific">Muricoccus vinaceus</name>
    <dbReference type="NCBI Taxonomy" id="424704"/>
    <lineage>
        <taxon>Bacteria</taxon>
        <taxon>Pseudomonadati</taxon>
        <taxon>Pseudomonadota</taxon>
        <taxon>Alphaproteobacteria</taxon>
        <taxon>Acetobacterales</taxon>
        <taxon>Roseomonadaceae</taxon>
        <taxon>Muricoccus</taxon>
    </lineage>
</organism>
<feature type="compositionally biased region" description="Basic and acidic residues" evidence="10">
    <location>
        <begin position="479"/>
        <end position="488"/>
    </location>
</feature>
<accession>A0ABV6IUD0</accession>
<evidence type="ECO:0000259" key="12">
    <source>
        <dbReference type="Pfam" id="PF00999"/>
    </source>
</evidence>
<feature type="transmembrane region" description="Helical" evidence="11">
    <location>
        <begin position="6"/>
        <end position="23"/>
    </location>
</feature>
<evidence type="ECO:0000256" key="4">
    <source>
        <dbReference type="ARBA" id="ARBA00022692"/>
    </source>
</evidence>
<evidence type="ECO:0000256" key="9">
    <source>
        <dbReference type="ARBA" id="ARBA00023201"/>
    </source>
</evidence>
<protein>
    <submittedName>
        <fullName evidence="13">Cation:proton antiporter</fullName>
    </submittedName>
</protein>
<comment type="caution">
    <text evidence="13">The sequence shown here is derived from an EMBL/GenBank/DDBJ whole genome shotgun (WGS) entry which is preliminary data.</text>
</comment>
<evidence type="ECO:0000313" key="14">
    <source>
        <dbReference type="Proteomes" id="UP001589789"/>
    </source>
</evidence>
<dbReference type="RefSeq" id="WP_377052465.1">
    <property type="nucleotide sequence ID" value="NZ_JBHLVZ010000055.1"/>
</dbReference>
<dbReference type="InterPro" id="IPR006153">
    <property type="entry name" value="Cation/H_exchanger_TM"/>
</dbReference>
<feature type="transmembrane region" description="Helical" evidence="11">
    <location>
        <begin position="382"/>
        <end position="402"/>
    </location>
</feature>
<dbReference type="PANTHER" id="PTHR10110:SF86">
    <property type="entry name" value="SODIUM_HYDROGEN EXCHANGER 7"/>
    <property type="match status" value="1"/>
</dbReference>
<evidence type="ECO:0000256" key="2">
    <source>
        <dbReference type="ARBA" id="ARBA00022448"/>
    </source>
</evidence>
<evidence type="ECO:0000256" key="6">
    <source>
        <dbReference type="ARBA" id="ARBA00023053"/>
    </source>
</evidence>
<dbReference type="PANTHER" id="PTHR10110">
    <property type="entry name" value="SODIUM/HYDROGEN EXCHANGER"/>
    <property type="match status" value="1"/>
</dbReference>
<keyword evidence="4 11" id="KW-0812">Transmembrane</keyword>
<comment type="subcellular location">
    <subcellularLocation>
        <location evidence="1">Cell membrane</location>
        <topology evidence="1">Multi-pass membrane protein</topology>
    </subcellularLocation>
</comment>